<sequence>MNQRSLHRSLLTKPCQVLFPFLA</sequence>
<protein>
    <submittedName>
        <fullName evidence="1">Uncharacterized protein</fullName>
    </submittedName>
</protein>
<reference evidence="1" key="1">
    <citation type="journal article" date="2023" name="Mol. Ecol. Resour.">
        <title>Chromosome-level genome assembly of a triploid poplar Populus alba 'Berolinensis'.</title>
        <authorList>
            <person name="Chen S."/>
            <person name="Yu Y."/>
            <person name="Wang X."/>
            <person name="Wang S."/>
            <person name="Zhang T."/>
            <person name="Zhou Y."/>
            <person name="He R."/>
            <person name="Meng N."/>
            <person name="Wang Y."/>
            <person name="Liu W."/>
            <person name="Liu Z."/>
            <person name="Liu J."/>
            <person name="Guo Q."/>
            <person name="Huang H."/>
            <person name="Sederoff R.R."/>
            <person name="Wang G."/>
            <person name="Qu G."/>
            <person name="Chen S."/>
        </authorList>
    </citation>
    <scope>NUCLEOTIDE SEQUENCE</scope>
    <source>
        <strain evidence="1">SC-2020</strain>
    </source>
</reference>
<dbReference type="AlphaFoldDB" id="A0AAD6VYQ6"/>
<proteinExistence type="predicted"/>
<dbReference type="EMBL" id="JAQIZT010000006">
    <property type="protein sequence ID" value="KAJ6992374.1"/>
    <property type="molecule type" value="Genomic_DNA"/>
</dbReference>
<accession>A0AAD6VYQ6</accession>
<evidence type="ECO:0000313" key="1">
    <source>
        <dbReference type="EMBL" id="KAJ6992374.1"/>
    </source>
</evidence>
<gene>
    <name evidence="1" type="ORF">NC653_015681</name>
</gene>
<dbReference type="Proteomes" id="UP001164929">
    <property type="component" value="Chromosome 6"/>
</dbReference>
<organism evidence="1 2">
    <name type="scientific">Populus alba x Populus x berolinensis</name>
    <dbReference type="NCBI Taxonomy" id="444605"/>
    <lineage>
        <taxon>Eukaryota</taxon>
        <taxon>Viridiplantae</taxon>
        <taxon>Streptophyta</taxon>
        <taxon>Embryophyta</taxon>
        <taxon>Tracheophyta</taxon>
        <taxon>Spermatophyta</taxon>
        <taxon>Magnoliopsida</taxon>
        <taxon>eudicotyledons</taxon>
        <taxon>Gunneridae</taxon>
        <taxon>Pentapetalae</taxon>
        <taxon>rosids</taxon>
        <taxon>fabids</taxon>
        <taxon>Malpighiales</taxon>
        <taxon>Salicaceae</taxon>
        <taxon>Saliceae</taxon>
        <taxon>Populus</taxon>
    </lineage>
</organism>
<comment type="caution">
    <text evidence="1">The sequence shown here is derived from an EMBL/GenBank/DDBJ whole genome shotgun (WGS) entry which is preliminary data.</text>
</comment>
<evidence type="ECO:0000313" key="2">
    <source>
        <dbReference type="Proteomes" id="UP001164929"/>
    </source>
</evidence>
<name>A0AAD6VYQ6_9ROSI</name>
<keyword evidence="2" id="KW-1185">Reference proteome</keyword>